<proteinExistence type="predicted"/>
<feature type="transmembrane region" description="Helical" evidence="1">
    <location>
        <begin position="425"/>
        <end position="442"/>
    </location>
</feature>
<feature type="domain" description="IPTL-CTERM protein sorting" evidence="2">
    <location>
        <begin position="420"/>
        <end position="447"/>
    </location>
</feature>
<keyword evidence="4" id="KW-1185">Reference proteome</keyword>
<sequence>MPFRLLCIFRGGLGKLREQSQRQFLSLLTPLHLRLTLVLMMKYSLLTLASLLLPWSLAQAQTSAQAYQAIDGPVNADVIRWLDFSGMTGAGPSYSQDFLFDVPSPSGVRTQLALTLERGYMLTTYHGTLSAQPLPAYVGVQPNRGSAFGLTARYRPDTAAREPALRSRGGIMRLNLNQLVLTNPAGHELQFQIVAVDAEETTPLNSAQTEGIRFTTDGGGWIDPVQLSPLAGQLPATVLATYPDPKSVLLQSRLPLLPENYAASAWMHTTTNPSNIVAILGTEPGLGDQSEAQAVAFGVIPLIPEARVTCTPATLVDTAGQSATCTVDVVNPPRSAYAIALSVAGNSARFSSDCASVSFTALQTQATCTVTATPNSTPGDGDAPVIVSVSSDPEEPSWLVTGSAQTITVRDSSASGSGVTAVPTLGEWMLTVLGLGLGALGLRRIRRRG</sequence>
<keyword evidence="1" id="KW-1133">Transmembrane helix</keyword>
<name>A0ABV2QCM9_9BURK</name>
<keyword evidence="1" id="KW-0812">Transmembrane</keyword>
<gene>
    <name evidence="3" type="ORF">ABIE13_003901</name>
</gene>
<evidence type="ECO:0000313" key="3">
    <source>
        <dbReference type="EMBL" id="MET4578785.1"/>
    </source>
</evidence>
<dbReference type="InterPro" id="IPR026442">
    <property type="entry name" value="IPTL_CTERM"/>
</dbReference>
<comment type="caution">
    <text evidence="3">The sequence shown here is derived from an EMBL/GenBank/DDBJ whole genome shotgun (WGS) entry which is preliminary data.</text>
</comment>
<dbReference type="NCBIfam" id="TIGR04174">
    <property type="entry name" value="IPTL_CTERM"/>
    <property type="match status" value="1"/>
</dbReference>
<keyword evidence="1" id="KW-0472">Membrane</keyword>
<dbReference type="EMBL" id="JBEPSH010000007">
    <property type="protein sequence ID" value="MET4578785.1"/>
    <property type="molecule type" value="Genomic_DNA"/>
</dbReference>
<evidence type="ECO:0000259" key="2">
    <source>
        <dbReference type="Pfam" id="PF18203"/>
    </source>
</evidence>
<protein>
    <recommendedName>
        <fullName evidence="2">IPTL-CTERM protein sorting domain-containing protein</fullName>
    </recommendedName>
</protein>
<evidence type="ECO:0000256" key="1">
    <source>
        <dbReference type="SAM" id="Phobius"/>
    </source>
</evidence>
<organism evidence="3 4">
    <name type="scientific">Ottowia thiooxydans</name>
    <dbReference type="NCBI Taxonomy" id="219182"/>
    <lineage>
        <taxon>Bacteria</taxon>
        <taxon>Pseudomonadati</taxon>
        <taxon>Pseudomonadota</taxon>
        <taxon>Betaproteobacteria</taxon>
        <taxon>Burkholderiales</taxon>
        <taxon>Comamonadaceae</taxon>
        <taxon>Ottowia</taxon>
    </lineage>
</organism>
<dbReference type="Proteomes" id="UP001549320">
    <property type="component" value="Unassembled WGS sequence"/>
</dbReference>
<reference evidence="3 4" key="1">
    <citation type="submission" date="2024-06" db="EMBL/GenBank/DDBJ databases">
        <title>Sorghum-associated microbial communities from plants grown in Nebraska, USA.</title>
        <authorList>
            <person name="Schachtman D."/>
        </authorList>
    </citation>
    <scope>NUCLEOTIDE SEQUENCE [LARGE SCALE GENOMIC DNA]</scope>
    <source>
        <strain evidence="3 4">2709</strain>
    </source>
</reference>
<evidence type="ECO:0000313" key="4">
    <source>
        <dbReference type="Proteomes" id="UP001549320"/>
    </source>
</evidence>
<dbReference type="Pfam" id="PF18203">
    <property type="entry name" value="IPTL-CTERM"/>
    <property type="match status" value="1"/>
</dbReference>
<accession>A0ABV2QCM9</accession>